<organism evidence="1 2">
    <name type="scientific">Bonamia ostreae</name>
    <dbReference type="NCBI Taxonomy" id="126728"/>
    <lineage>
        <taxon>Eukaryota</taxon>
        <taxon>Sar</taxon>
        <taxon>Rhizaria</taxon>
        <taxon>Endomyxa</taxon>
        <taxon>Ascetosporea</taxon>
        <taxon>Haplosporida</taxon>
        <taxon>Bonamia</taxon>
    </lineage>
</organism>
<dbReference type="EMBL" id="JBDODL010006739">
    <property type="protein sequence ID" value="MES1923537.1"/>
    <property type="molecule type" value="Genomic_DNA"/>
</dbReference>
<dbReference type="Proteomes" id="UP001439008">
    <property type="component" value="Unassembled WGS sequence"/>
</dbReference>
<accession>A0ABV2AV52</accession>
<name>A0ABV2AV52_9EUKA</name>
<feature type="non-terminal residue" evidence="1">
    <location>
        <position position="1"/>
    </location>
</feature>
<comment type="caution">
    <text evidence="1">The sequence shown here is derived from an EMBL/GenBank/DDBJ whole genome shotgun (WGS) entry which is preliminary data.</text>
</comment>
<evidence type="ECO:0000313" key="1">
    <source>
        <dbReference type="EMBL" id="MES1923537.1"/>
    </source>
</evidence>
<proteinExistence type="predicted"/>
<reference evidence="1 2" key="1">
    <citation type="journal article" date="2024" name="BMC Biol.">
        <title>Comparative genomics of Ascetosporea gives new insight into the evolutionary basis for animal parasitism in Rhizaria.</title>
        <authorList>
            <person name="Hiltunen Thoren M."/>
            <person name="Onut-Brannstrom I."/>
            <person name="Alfjorden A."/>
            <person name="Peckova H."/>
            <person name="Swords F."/>
            <person name="Hooper C."/>
            <person name="Holzer A.S."/>
            <person name="Bass D."/>
            <person name="Burki F."/>
        </authorList>
    </citation>
    <scope>NUCLEOTIDE SEQUENCE [LARGE SCALE GENOMIC DNA]</scope>
    <source>
        <strain evidence="1">20-A016</strain>
    </source>
</reference>
<feature type="non-terminal residue" evidence="1">
    <location>
        <position position="65"/>
    </location>
</feature>
<gene>
    <name evidence="1" type="ORF">MHBO_005125</name>
</gene>
<keyword evidence="2" id="KW-1185">Reference proteome</keyword>
<sequence length="65" mass="7353">YIQDIKNVDEVLDIDGEAIPLLKNHFRVYRDGKAYEVVVDNTLFEGIKALSSTTEQNIVTDAVKQ</sequence>
<protein>
    <submittedName>
        <fullName evidence="1">Uncharacterized protein</fullName>
    </submittedName>
</protein>
<evidence type="ECO:0000313" key="2">
    <source>
        <dbReference type="Proteomes" id="UP001439008"/>
    </source>
</evidence>